<name>A0ABY5DWR5_9ACTN</name>
<dbReference type="PANTHER" id="PTHR42734:SF5">
    <property type="entry name" value="IRON TRANSPORT SYSTEM ATP-BINDING PROTEIN HI_0361-RELATED"/>
    <property type="match status" value="1"/>
</dbReference>
<keyword evidence="3" id="KW-0547">Nucleotide-binding</keyword>
<dbReference type="GO" id="GO:0005524">
    <property type="term" value="F:ATP binding"/>
    <property type="evidence" value="ECO:0007669"/>
    <property type="project" value="UniProtKB-KW"/>
</dbReference>
<feature type="domain" description="ABC transporter" evidence="5">
    <location>
        <begin position="22"/>
        <end position="245"/>
    </location>
</feature>
<dbReference type="SMART" id="SM00382">
    <property type="entry name" value="AAA"/>
    <property type="match status" value="1"/>
</dbReference>
<keyword evidence="4 6" id="KW-0067">ATP-binding</keyword>
<dbReference type="PROSITE" id="PS50893">
    <property type="entry name" value="ABC_TRANSPORTER_2"/>
    <property type="match status" value="1"/>
</dbReference>
<dbReference type="PROSITE" id="PS00211">
    <property type="entry name" value="ABC_TRANSPORTER_1"/>
    <property type="match status" value="1"/>
</dbReference>
<keyword evidence="7" id="KW-1185">Reference proteome</keyword>
<evidence type="ECO:0000256" key="2">
    <source>
        <dbReference type="ARBA" id="ARBA00022448"/>
    </source>
</evidence>
<dbReference type="Pfam" id="PF00005">
    <property type="entry name" value="ABC_tran"/>
    <property type="match status" value="1"/>
</dbReference>
<evidence type="ECO:0000259" key="5">
    <source>
        <dbReference type="PROSITE" id="PS50893"/>
    </source>
</evidence>
<protein>
    <submittedName>
        <fullName evidence="6">Metal ABC transporter ATP-binding protein</fullName>
    </submittedName>
</protein>
<dbReference type="Proteomes" id="UP001056035">
    <property type="component" value="Chromosome"/>
</dbReference>
<comment type="similarity">
    <text evidence="1">Belongs to the ABC transporter superfamily.</text>
</comment>
<evidence type="ECO:0000313" key="6">
    <source>
        <dbReference type="EMBL" id="UTI66458.1"/>
    </source>
</evidence>
<dbReference type="InterPro" id="IPR003593">
    <property type="entry name" value="AAA+_ATPase"/>
</dbReference>
<dbReference type="SUPFAM" id="SSF52540">
    <property type="entry name" value="P-loop containing nucleoside triphosphate hydrolases"/>
    <property type="match status" value="1"/>
</dbReference>
<dbReference type="Gene3D" id="3.40.50.300">
    <property type="entry name" value="P-loop containing nucleotide triphosphate hydrolases"/>
    <property type="match status" value="1"/>
</dbReference>
<proteinExistence type="inferred from homology"/>
<evidence type="ECO:0000256" key="3">
    <source>
        <dbReference type="ARBA" id="ARBA00022741"/>
    </source>
</evidence>
<dbReference type="RefSeq" id="WP_254573129.1">
    <property type="nucleotide sequence ID" value="NZ_CP098502.1"/>
</dbReference>
<reference evidence="6 7" key="1">
    <citation type="submission" date="2022-06" db="EMBL/GenBank/DDBJ databases">
        <title>Paraconexibacter antarcticus.</title>
        <authorList>
            <person name="Kim C.S."/>
        </authorList>
    </citation>
    <scope>NUCLEOTIDE SEQUENCE [LARGE SCALE GENOMIC DNA]</scope>
    <source>
        <strain evidence="6 7">02-257</strain>
    </source>
</reference>
<evidence type="ECO:0000256" key="1">
    <source>
        <dbReference type="ARBA" id="ARBA00005417"/>
    </source>
</evidence>
<dbReference type="InterPro" id="IPR050153">
    <property type="entry name" value="Metal_Ion_Import_ABC"/>
</dbReference>
<keyword evidence="2" id="KW-0813">Transport</keyword>
<organism evidence="6 7">
    <name type="scientific">Paraconexibacter antarcticus</name>
    <dbReference type="NCBI Taxonomy" id="2949664"/>
    <lineage>
        <taxon>Bacteria</taxon>
        <taxon>Bacillati</taxon>
        <taxon>Actinomycetota</taxon>
        <taxon>Thermoleophilia</taxon>
        <taxon>Solirubrobacterales</taxon>
        <taxon>Paraconexibacteraceae</taxon>
        <taxon>Paraconexibacter</taxon>
    </lineage>
</organism>
<gene>
    <name evidence="6" type="ORF">NBH00_09660</name>
</gene>
<sequence length="266" mass="28388">MHDPADLTTPTPPPATAAPVLLRAAGLACGYGAGAVLTGVELTLRAGDRVAVLGPNGGGKTTLFRTLLGELEPVSGTLERQARCAVVPQTERSRLDFPVSALDVALMGAVSRLPWWRRPGKADRRLARAALGQVGLAEHADRTFGDLSGGQRQRVLVARALVQDAPIVLLDEPFTGLDAVSADRLEQLLLQLADEGRGLLIATHDVEQARRWGTVLCLNKRQIAYGHADVLTRSVLEATYGGEIVDIDCAVHGHHDVVLPAHHHEH</sequence>
<evidence type="ECO:0000256" key="4">
    <source>
        <dbReference type="ARBA" id="ARBA00022840"/>
    </source>
</evidence>
<accession>A0ABY5DWR5</accession>
<dbReference type="PANTHER" id="PTHR42734">
    <property type="entry name" value="METAL TRANSPORT SYSTEM ATP-BINDING PROTEIN TM_0124-RELATED"/>
    <property type="match status" value="1"/>
</dbReference>
<evidence type="ECO:0000313" key="7">
    <source>
        <dbReference type="Proteomes" id="UP001056035"/>
    </source>
</evidence>
<dbReference type="EMBL" id="CP098502">
    <property type="protein sequence ID" value="UTI66458.1"/>
    <property type="molecule type" value="Genomic_DNA"/>
</dbReference>
<dbReference type="InterPro" id="IPR027417">
    <property type="entry name" value="P-loop_NTPase"/>
</dbReference>
<dbReference type="InterPro" id="IPR003439">
    <property type="entry name" value="ABC_transporter-like_ATP-bd"/>
</dbReference>
<dbReference type="InterPro" id="IPR017871">
    <property type="entry name" value="ABC_transporter-like_CS"/>
</dbReference>